<keyword evidence="3" id="KW-0812">Transmembrane</keyword>
<comment type="caution">
    <text evidence="5">The sequence shown here is derived from an EMBL/GenBank/DDBJ whole genome shotgun (WGS) entry which is preliminary data.</text>
</comment>
<name>A0A1Y1SFN3_9GAMM</name>
<feature type="transmembrane region" description="Helical" evidence="3">
    <location>
        <begin position="41"/>
        <end position="62"/>
    </location>
</feature>
<dbReference type="GO" id="GO:0043709">
    <property type="term" value="P:cell adhesion involved in single-species biofilm formation"/>
    <property type="evidence" value="ECO:0007669"/>
    <property type="project" value="TreeGrafter"/>
</dbReference>
<keyword evidence="3" id="KW-1133">Transmembrane helix</keyword>
<feature type="domain" description="GGDEF" evidence="4">
    <location>
        <begin position="246"/>
        <end position="382"/>
    </location>
</feature>
<dbReference type="GO" id="GO:0052621">
    <property type="term" value="F:diguanylate cyclase activity"/>
    <property type="evidence" value="ECO:0007669"/>
    <property type="project" value="UniProtKB-EC"/>
</dbReference>
<proteinExistence type="predicted"/>
<dbReference type="InterPro" id="IPR029787">
    <property type="entry name" value="Nucleotide_cyclase"/>
</dbReference>
<accession>A0A1Y1SFN3</accession>
<keyword evidence="6" id="KW-1185">Reference proteome</keyword>
<dbReference type="AlphaFoldDB" id="A0A1Y1SFN3"/>
<dbReference type="SUPFAM" id="SSF55073">
    <property type="entry name" value="Nucleotide cyclase"/>
    <property type="match status" value="1"/>
</dbReference>
<feature type="transmembrane region" description="Helical" evidence="3">
    <location>
        <begin position="74"/>
        <end position="95"/>
    </location>
</feature>
<dbReference type="Gene3D" id="3.30.70.270">
    <property type="match status" value="1"/>
</dbReference>
<protein>
    <recommendedName>
        <fullName evidence="1">diguanylate cyclase</fullName>
        <ecNumber evidence="1">2.7.7.65</ecNumber>
    </recommendedName>
</protein>
<evidence type="ECO:0000259" key="4">
    <source>
        <dbReference type="PROSITE" id="PS50887"/>
    </source>
</evidence>
<dbReference type="SMART" id="SM00267">
    <property type="entry name" value="GGDEF"/>
    <property type="match status" value="1"/>
</dbReference>
<dbReference type="Proteomes" id="UP000192342">
    <property type="component" value="Unassembled WGS sequence"/>
</dbReference>
<reference evidence="5 6" key="1">
    <citation type="submission" date="2013-04" db="EMBL/GenBank/DDBJ databases">
        <title>Oceanococcus atlanticus 22II-S10r2 Genome Sequencing.</title>
        <authorList>
            <person name="Lai Q."/>
            <person name="Li G."/>
            <person name="Shao Z."/>
        </authorList>
    </citation>
    <scope>NUCLEOTIDE SEQUENCE [LARGE SCALE GENOMIC DNA]</scope>
    <source>
        <strain evidence="5 6">22II-S10r2</strain>
    </source>
</reference>
<dbReference type="OrthoDB" id="9773156at2"/>
<dbReference type="NCBIfam" id="TIGR00254">
    <property type="entry name" value="GGDEF"/>
    <property type="match status" value="1"/>
</dbReference>
<dbReference type="InterPro" id="IPR050469">
    <property type="entry name" value="Diguanylate_Cyclase"/>
</dbReference>
<dbReference type="PROSITE" id="PS50887">
    <property type="entry name" value="GGDEF"/>
    <property type="match status" value="1"/>
</dbReference>
<dbReference type="CDD" id="cd01949">
    <property type="entry name" value="GGDEF"/>
    <property type="match status" value="1"/>
</dbReference>
<dbReference type="STRING" id="1317117.ATO7_01285"/>
<feature type="transmembrane region" description="Helical" evidence="3">
    <location>
        <begin position="101"/>
        <end position="121"/>
    </location>
</feature>
<dbReference type="GO" id="GO:1902201">
    <property type="term" value="P:negative regulation of bacterial-type flagellum-dependent cell motility"/>
    <property type="evidence" value="ECO:0007669"/>
    <property type="project" value="TreeGrafter"/>
</dbReference>
<keyword evidence="3" id="KW-0472">Membrane</keyword>
<sequence>MNSPTTLGLFRRQLDKGFRSLRFTPTLEVAFVNDHQRRRLAFTRTGMLLAAVFYTAFIIINVSFGDGAIWTPIAIFRGCAILSVLLMMHVISIVPESWRDGLIISFYIAFALVLTTIDIQVAKSGGVQHYEGMIFAIFHCCLFSGLLLRPCISVIAAMVSTYVGISLLFELPGDRLGFQALFLVLAAMMGAVGVYLTEHRERDNFLRRQMMSIGANFDELTGLASRAAFDRYLRQYLRQAALHDSEMEALILVDIDHFKQLNDTRGHDTGDKCLRLIADMLGSTINGDPEAVARWGGDELIAVMPVDSAVQLEAELNDLRDQINHLHMSNPGAPRGILTVSIGALLIQPAQRMEEKLLFRQTDAALYAAKEGGRDQVVIRHAEASWNIQTLPGRRSA</sequence>
<dbReference type="GO" id="GO:0005886">
    <property type="term" value="C:plasma membrane"/>
    <property type="evidence" value="ECO:0007669"/>
    <property type="project" value="TreeGrafter"/>
</dbReference>
<dbReference type="EMBL" id="AQQV01000001">
    <property type="protein sequence ID" value="ORE88466.1"/>
    <property type="molecule type" value="Genomic_DNA"/>
</dbReference>
<dbReference type="InterPro" id="IPR043128">
    <property type="entry name" value="Rev_trsase/Diguanyl_cyclase"/>
</dbReference>
<feature type="transmembrane region" description="Helical" evidence="3">
    <location>
        <begin position="176"/>
        <end position="197"/>
    </location>
</feature>
<comment type="catalytic activity">
    <reaction evidence="2">
        <text>2 GTP = 3',3'-c-di-GMP + 2 diphosphate</text>
        <dbReference type="Rhea" id="RHEA:24898"/>
        <dbReference type="ChEBI" id="CHEBI:33019"/>
        <dbReference type="ChEBI" id="CHEBI:37565"/>
        <dbReference type="ChEBI" id="CHEBI:58805"/>
        <dbReference type="EC" id="2.7.7.65"/>
    </reaction>
</comment>
<dbReference type="EC" id="2.7.7.65" evidence="1"/>
<evidence type="ECO:0000313" key="5">
    <source>
        <dbReference type="EMBL" id="ORE88466.1"/>
    </source>
</evidence>
<dbReference type="PANTHER" id="PTHR45138">
    <property type="entry name" value="REGULATORY COMPONENTS OF SENSORY TRANSDUCTION SYSTEM"/>
    <property type="match status" value="1"/>
</dbReference>
<evidence type="ECO:0000256" key="1">
    <source>
        <dbReference type="ARBA" id="ARBA00012528"/>
    </source>
</evidence>
<gene>
    <name evidence="5" type="ORF">ATO7_01285</name>
</gene>
<evidence type="ECO:0000256" key="3">
    <source>
        <dbReference type="SAM" id="Phobius"/>
    </source>
</evidence>
<dbReference type="Pfam" id="PF00990">
    <property type="entry name" value="GGDEF"/>
    <property type="match status" value="1"/>
</dbReference>
<evidence type="ECO:0000256" key="2">
    <source>
        <dbReference type="ARBA" id="ARBA00034247"/>
    </source>
</evidence>
<organism evidence="5 6">
    <name type="scientific">Oceanococcus atlanticus</name>
    <dbReference type="NCBI Taxonomy" id="1317117"/>
    <lineage>
        <taxon>Bacteria</taxon>
        <taxon>Pseudomonadati</taxon>
        <taxon>Pseudomonadota</taxon>
        <taxon>Gammaproteobacteria</taxon>
        <taxon>Chromatiales</taxon>
        <taxon>Oceanococcaceae</taxon>
        <taxon>Oceanococcus</taxon>
    </lineage>
</organism>
<evidence type="ECO:0000313" key="6">
    <source>
        <dbReference type="Proteomes" id="UP000192342"/>
    </source>
</evidence>
<dbReference type="PANTHER" id="PTHR45138:SF9">
    <property type="entry name" value="DIGUANYLATE CYCLASE DGCM-RELATED"/>
    <property type="match status" value="1"/>
</dbReference>
<dbReference type="InterPro" id="IPR000160">
    <property type="entry name" value="GGDEF_dom"/>
</dbReference>
<feature type="transmembrane region" description="Helical" evidence="3">
    <location>
        <begin position="133"/>
        <end position="156"/>
    </location>
</feature>
<dbReference type="RefSeq" id="WP_083559104.1">
    <property type="nucleotide sequence ID" value="NZ_AQQV01000001.1"/>
</dbReference>